<dbReference type="GO" id="GO:0000160">
    <property type="term" value="P:phosphorelay signal transduction system"/>
    <property type="evidence" value="ECO:0007669"/>
    <property type="project" value="UniProtKB-KW"/>
</dbReference>
<evidence type="ECO:0000313" key="7">
    <source>
        <dbReference type="Proteomes" id="UP000005143"/>
    </source>
</evidence>
<dbReference type="EMBL" id="AGUD01000210">
    <property type="protein sequence ID" value="EHN10579.1"/>
    <property type="molecule type" value="Genomic_DNA"/>
</dbReference>
<keyword evidence="4" id="KW-0812">Transmembrane</keyword>
<feature type="transmembrane region" description="Helical" evidence="4">
    <location>
        <begin position="29"/>
        <end position="48"/>
    </location>
</feature>
<proteinExistence type="predicted"/>
<evidence type="ECO:0000256" key="3">
    <source>
        <dbReference type="ARBA" id="ARBA00023012"/>
    </source>
</evidence>
<accession>H0E6T8</accession>
<dbReference type="InterPro" id="IPR003594">
    <property type="entry name" value="HATPase_dom"/>
</dbReference>
<comment type="caution">
    <text evidence="6">The sequence shown here is derived from an EMBL/GenBank/DDBJ whole genome shotgun (WGS) entry which is preliminary data.</text>
</comment>
<dbReference type="InterPro" id="IPR036890">
    <property type="entry name" value="HATPase_C_sf"/>
</dbReference>
<keyword evidence="2 6" id="KW-0418">Kinase</keyword>
<gene>
    <name evidence="6" type="ORF">PAI11_25390</name>
</gene>
<keyword evidence="4" id="KW-0472">Membrane</keyword>
<evidence type="ECO:0000259" key="5">
    <source>
        <dbReference type="Pfam" id="PF02518"/>
    </source>
</evidence>
<dbReference type="PANTHER" id="PTHR24421:SF61">
    <property type="entry name" value="OXYGEN SENSOR HISTIDINE KINASE NREB"/>
    <property type="match status" value="1"/>
</dbReference>
<feature type="transmembrane region" description="Helical" evidence="4">
    <location>
        <begin position="80"/>
        <end position="97"/>
    </location>
</feature>
<dbReference type="Gene3D" id="3.30.565.10">
    <property type="entry name" value="Histidine kinase-like ATPase, C-terminal domain"/>
    <property type="match status" value="1"/>
</dbReference>
<reference evidence="6 7" key="1">
    <citation type="journal article" date="2013" name="Biodegradation">
        <title>Quantitative proteomic analysis of ibuprofen-degrading Patulibacter sp. strain I11.</title>
        <authorList>
            <person name="Almeida B."/>
            <person name="Kjeldal H."/>
            <person name="Lolas I."/>
            <person name="Knudsen A.D."/>
            <person name="Carvalho G."/>
            <person name="Nielsen K.L."/>
            <person name="Barreto Crespo M.T."/>
            <person name="Stensballe A."/>
            <person name="Nielsen J.L."/>
        </authorList>
    </citation>
    <scope>NUCLEOTIDE SEQUENCE [LARGE SCALE GENOMIC DNA]</scope>
    <source>
        <strain evidence="6 7">I11</strain>
    </source>
</reference>
<dbReference type="SUPFAM" id="SSF55874">
    <property type="entry name" value="ATPase domain of HSP90 chaperone/DNA topoisomerase II/histidine kinase"/>
    <property type="match status" value="1"/>
</dbReference>
<keyword evidence="4" id="KW-1133">Transmembrane helix</keyword>
<evidence type="ECO:0000313" key="6">
    <source>
        <dbReference type="EMBL" id="EHN10579.1"/>
    </source>
</evidence>
<dbReference type="AlphaFoldDB" id="H0E6T8"/>
<dbReference type="GO" id="GO:0016301">
    <property type="term" value="F:kinase activity"/>
    <property type="evidence" value="ECO:0007669"/>
    <property type="project" value="UniProtKB-KW"/>
</dbReference>
<evidence type="ECO:0000256" key="2">
    <source>
        <dbReference type="ARBA" id="ARBA00022777"/>
    </source>
</evidence>
<keyword evidence="7" id="KW-1185">Reference proteome</keyword>
<dbReference type="Proteomes" id="UP000005143">
    <property type="component" value="Unassembled WGS sequence"/>
</dbReference>
<organism evidence="6 7">
    <name type="scientific">Patulibacter medicamentivorans</name>
    <dbReference type="NCBI Taxonomy" id="1097667"/>
    <lineage>
        <taxon>Bacteria</taxon>
        <taxon>Bacillati</taxon>
        <taxon>Actinomycetota</taxon>
        <taxon>Thermoleophilia</taxon>
        <taxon>Solirubrobacterales</taxon>
        <taxon>Patulibacteraceae</taxon>
        <taxon>Patulibacter</taxon>
    </lineage>
</organism>
<protein>
    <submittedName>
        <fullName evidence="6">Putative two-component system sensor kinase</fullName>
    </submittedName>
</protein>
<evidence type="ECO:0000256" key="1">
    <source>
        <dbReference type="ARBA" id="ARBA00022679"/>
    </source>
</evidence>
<dbReference type="PANTHER" id="PTHR24421">
    <property type="entry name" value="NITRATE/NITRITE SENSOR PROTEIN NARX-RELATED"/>
    <property type="match status" value="1"/>
</dbReference>
<sequence length="336" mass="35375">MAVLLLALAPLLVLLSAHGGYGQRRDDVLDVACGALLVATAILVFAGVRRLAVARRSEAGDTPWRAFVGRDRAVGGRRPAGVGHVASGLALLSIALIRLGDQAIGYRSGVPAVAGALLPPVLAAVVTVVVAPALAAVALVGRRDRGERERALQRQAVAAHLHDSVLQTFALVQRRLDDPDEVRRLIRRQERELRDWLAGREPVRAGTLAGALQQIADEVEAELGPAIELEMLGDRPTDERLGQLLDATREALRNAARHARGAAIRVVCDAEGPTIAVYVRDEGPGFAIDAVPPERRGIRDAIIARMEAAGGSAVIDTAPGAGTEVVLRLPAAGADR</sequence>
<dbReference type="InterPro" id="IPR050482">
    <property type="entry name" value="Sensor_HK_TwoCompSys"/>
</dbReference>
<dbReference type="Pfam" id="PF02518">
    <property type="entry name" value="HATPase_c"/>
    <property type="match status" value="1"/>
</dbReference>
<evidence type="ECO:0000256" key="4">
    <source>
        <dbReference type="SAM" id="Phobius"/>
    </source>
</evidence>
<feature type="domain" description="Histidine kinase/HSP90-like ATPase" evidence="5">
    <location>
        <begin position="244"/>
        <end position="331"/>
    </location>
</feature>
<name>H0E6T8_9ACTN</name>
<dbReference type="CDD" id="cd16917">
    <property type="entry name" value="HATPase_UhpB-NarQ-NarX-like"/>
    <property type="match status" value="1"/>
</dbReference>
<keyword evidence="1" id="KW-0808">Transferase</keyword>
<keyword evidence="3" id="KW-0902">Two-component regulatory system</keyword>
<feature type="transmembrane region" description="Helical" evidence="4">
    <location>
        <begin position="117"/>
        <end position="140"/>
    </location>
</feature>